<dbReference type="GO" id="GO:0042542">
    <property type="term" value="P:response to hydrogen peroxide"/>
    <property type="evidence" value="ECO:0000318"/>
    <property type="project" value="GO_Central"/>
</dbReference>
<feature type="domain" description="SHSP" evidence="2">
    <location>
        <begin position="128"/>
        <end position="198"/>
    </location>
</feature>
<gene>
    <name evidence="3" type="ORF">CISIN_1g035678mg</name>
</gene>
<dbReference type="GO" id="GO:0009408">
    <property type="term" value="P:response to heat"/>
    <property type="evidence" value="ECO:0000318"/>
    <property type="project" value="GO_Central"/>
</dbReference>
<sequence>MHSVFWEEDENTVLFKLPLASGTKQEGVKVAIEDHKLFISEEAGTSLNQYFGMYVNLPVGLNPDSFETSMDQTGLLTVRFKKLMPINSKLSCSTVKSSCDMAPMGWLEPDDKEANGVIHSKAGLSAETKKEDLVVGVVDRQFLIIGQQLNEKKEGGSCESFVLPHGVNPDGFETSMDDPGVLTVTFKKKPSKDGKKKKEKILKSRLLGGLAEACLLAGCKFACDELTGDDS</sequence>
<dbReference type="GO" id="GO:0006457">
    <property type="term" value="P:protein folding"/>
    <property type="evidence" value="ECO:0000318"/>
    <property type="project" value="GO_Central"/>
</dbReference>
<dbReference type="PANTHER" id="PTHR11527">
    <property type="entry name" value="HEAT-SHOCK PROTEIN 20 FAMILY MEMBER"/>
    <property type="match status" value="1"/>
</dbReference>
<keyword evidence="4" id="KW-1185">Reference proteome</keyword>
<dbReference type="SUPFAM" id="SSF49764">
    <property type="entry name" value="HSP20-like chaperones"/>
    <property type="match status" value="2"/>
</dbReference>
<dbReference type="InterPro" id="IPR031107">
    <property type="entry name" value="Small_HSP"/>
</dbReference>
<dbReference type="Pfam" id="PF00011">
    <property type="entry name" value="HSP20"/>
    <property type="match status" value="1"/>
</dbReference>
<dbReference type="InterPro" id="IPR008978">
    <property type="entry name" value="HSP20-like_chaperone"/>
</dbReference>
<dbReference type="GO" id="GO:0051082">
    <property type="term" value="F:unfolded protein binding"/>
    <property type="evidence" value="ECO:0000318"/>
    <property type="project" value="GO_Central"/>
</dbReference>
<dbReference type="InterPro" id="IPR002068">
    <property type="entry name" value="A-crystallin/Hsp20_dom"/>
</dbReference>
<keyword evidence="1" id="KW-0346">Stress response</keyword>
<organism evidence="3 4">
    <name type="scientific">Citrus sinensis</name>
    <name type="common">Sweet orange</name>
    <name type="synonym">Citrus aurantium var. sinensis</name>
    <dbReference type="NCBI Taxonomy" id="2711"/>
    <lineage>
        <taxon>Eukaryota</taxon>
        <taxon>Viridiplantae</taxon>
        <taxon>Streptophyta</taxon>
        <taxon>Embryophyta</taxon>
        <taxon>Tracheophyta</taxon>
        <taxon>Spermatophyta</taxon>
        <taxon>Magnoliopsida</taxon>
        <taxon>eudicotyledons</taxon>
        <taxon>Gunneridae</taxon>
        <taxon>Pentapetalae</taxon>
        <taxon>rosids</taxon>
        <taxon>malvids</taxon>
        <taxon>Sapindales</taxon>
        <taxon>Rutaceae</taxon>
        <taxon>Aurantioideae</taxon>
        <taxon>Citrus</taxon>
    </lineage>
</organism>
<dbReference type="Gene3D" id="2.60.40.790">
    <property type="match status" value="2"/>
</dbReference>
<protein>
    <recommendedName>
        <fullName evidence="2">SHSP domain-containing protein</fullName>
    </recommendedName>
</protein>
<dbReference type="AlphaFoldDB" id="A0A067DAQ6"/>
<reference evidence="3 4" key="1">
    <citation type="submission" date="2014-04" db="EMBL/GenBank/DDBJ databases">
        <authorList>
            <consortium name="International Citrus Genome Consortium"/>
            <person name="Gmitter F."/>
            <person name="Chen C."/>
            <person name="Farmerie W."/>
            <person name="Harkins T."/>
            <person name="Desany B."/>
            <person name="Mohiuddin M."/>
            <person name="Kodira C."/>
            <person name="Borodovsky M."/>
            <person name="Lomsadze A."/>
            <person name="Burns P."/>
            <person name="Jenkins J."/>
            <person name="Prochnik S."/>
            <person name="Shu S."/>
            <person name="Chapman J."/>
            <person name="Pitluck S."/>
            <person name="Schmutz J."/>
            <person name="Rokhsar D."/>
        </authorList>
    </citation>
    <scope>NUCLEOTIDE SEQUENCE</scope>
</reference>
<evidence type="ECO:0000313" key="3">
    <source>
        <dbReference type="EMBL" id="KDO36097.1"/>
    </source>
</evidence>
<dbReference type="GO" id="GO:0009651">
    <property type="term" value="P:response to salt stress"/>
    <property type="evidence" value="ECO:0000318"/>
    <property type="project" value="GO_Central"/>
</dbReference>
<name>A0A067DAQ6_CITSI</name>
<accession>A0A067DAQ6</accession>
<evidence type="ECO:0000259" key="2">
    <source>
        <dbReference type="Pfam" id="PF00011"/>
    </source>
</evidence>
<proteinExistence type="predicted"/>
<dbReference type="Proteomes" id="UP000027120">
    <property type="component" value="Unassembled WGS sequence"/>
</dbReference>
<evidence type="ECO:0000256" key="1">
    <source>
        <dbReference type="ARBA" id="ARBA00023016"/>
    </source>
</evidence>
<dbReference type="SMR" id="A0A067DAQ6"/>
<evidence type="ECO:0000313" key="4">
    <source>
        <dbReference type="Proteomes" id="UP000027120"/>
    </source>
</evidence>
<dbReference type="EMBL" id="KK795854">
    <property type="protein sequence ID" value="KDO36097.1"/>
    <property type="molecule type" value="Genomic_DNA"/>
</dbReference>
<dbReference type="GO" id="GO:0051259">
    <property type="term" value="P:protein complex oligomerization"/>
    <property type="evidence" value="ECO:0000318"/>
    <property type="project" value="GO_Central"/>
</dbReference>